<proteinExistence type="predicted"/>
<dbReference type="InterPro" id="IPR028974">
    <property type="entry name" value="TSP_type-3_rpt"/>
</dbReference>
<feature type="region of interest" description="Disordered" evidence="1">
    <location>
        <begin position="263"/>
        <end position="282"/>
    </location>
</feature>
<dbReference type="GO" id="GO:0005975">
    <property type="term" value="P:carbohydrate metabolic process"/>
    <property type="evidence" value="ECO:0007669"/>
    <property type="project" value="UniProtKB-ARBA"/>
</dbReference>
<sequence length="484" mass="52331">MATSYQNRACSGGNIDDLFSPRSLPKQPAKEVAADSIEEARAKLDETDACSARAAGDDLLSVDHHLRESDGLSLWAKKYTYECQLTVRAQTDFVGPQTDLVLLTAGGNELGFTDIIANCFGPRIPGALEGANGTRCREGVAATMAGLPEMLDRLKSQISRLITERMTGNPKSQVILLAYPLLSLDRPYHLPDGAVSYDAARGVRELGRAAIREQRRIIDELENDFPGRVKFIEEVADAFDGHEPDPRVFTRNKHRWINEFLETSGDHGQNGGISGPRSGSSTDWYHPNLAGHRRIAKLMQDPSNLTSARSATETPDSPAAALQGPYVGKIGENLMLDARASLPSRGRITRFEWDFDGNGTFDATTGDGHVLHNYPQQISGYVRVRVTDESGAQATTSALLDITRDGDTIPDEFDNCPEHPNPMQDDLDGDGVGDSCQDPTAWGITAPLGSDEQAVTPPAEELPAPSLPRPPVLPASPGLPKTGK</sequence>
<dbReference type="Pfam" id="PF18911">
    <property type="entry name" value="PKD_4"/>
    <property type="match status" value="1"/>
</dbReference>
<dbReference type="GO" id="GO:0005509">
    <property type="term" value="F:calcium ion binding"/>
    <property type="evidence" value="ECO:0007669"/>
    <property type="project" value="InterPro"/>
</dbReference>
<dbReference type="InterPro" id="IPR000601">
    <property type="entry name" value="PKD_dom"/>
</dbReference>
<dbReference type="InterPro" id="IPR013783">
    <property type="entry name" value="Ig-like_fold"/>
</dbReference>
<accession>A0A3S4Y8D3</accession>
<evidence type="ECO:0000313" key="4">
    <source>
        <dbReference type="Proteomes" id="UP000273044"/>
    </source>
</evidence>
<feature type="compositionally biased region" description="Pro residues" evidence="1">
    <location>
        <begin position="465"/>
        <end position="474"/>
    </location>
</feature>
<keyword evidence="4" id="KW-1185">Reference proteome</keyword>
<dbReference type="SUPFAM" id="SSF103647">
    <property type="entry name" value="TSP type-3 repeat"/>
    <property type="match status" value="1"/>
</dbReference>
<dbReference type="Gene3D" id="3.40.50.1110">
    <property type="entry name" value="SGNH hydrolase"/>
    <property type="match status" value="1"/>
</dbReference>
<evidence type="ECO:0000259" key="2">
    <source>
        <dbReference type="Pfam" id="PF18911"/>
    </source>
</evidence>
<dbReference type="InterPro" id="IPR035986">
    <property type="entry name" value="PKD_dom_sf"/>
</dbReference>
<dbReference type="AlphaFoldDB" id="A0A3S4Y8D3"/>
<evidence type="ECO:0000256" key="1">
    <source>
        <dbReference type="SAM" id="MobiDB-lite"/>
    </source>
</evidence>
<organism evidence="3 4">
    <name type="scientific">Arachnia propionica</name>
    <dbReference type="NCBI Taxonomy" id="1750"/>
    <lineage>
        <taxon>Bacteria</taxon>
        <taxon>Bacillati</taxon>
        <taxon>Actinomycetota</taxon>
        <taxon>Actinomycetes</taxon>
        <taxon>Propionibacteriales</taxon>
        <taxon>Propionibacteriaceae</taxon>
        <taxon>Arachnia</taxon>
    </lineage>
</organism>
<dbReference type="RefSeq" id="WP_126409432.1">
    <property type="nucleotide sequence ID" value="NZ_LR134406.1"/>
</dbReference>
<dbReference type="Proteomes" id="UP000273044">
    <property type="component" value="Chromosome"/>
</dbReference>
<protein>
    <recommendedName>
        <fullName evidence="2">PKD domain-containing protein</fullName>
    </recommendedName>
</protein>
<dbReference type="SUPFAM" id="SSF49299">
    <property type="entry name" value="PKD domain"/>
    <property type="match status" value="1"/>
</dbReference>
<reference evidence="3 4" key="1">
    <citation type="submission" date="2018-12" db="EMBL/GenBank/DDBJ databases">
        <authorList>
            <consortium name="Pathogen Informatics"/>
        </authorList>
    </citation>
    <scope>NUCLEOTIDE SEQUENCE [LARGE SCALE GENOMIC DNA]</scope>
    <source>
        <strain evidence="3 4">NCTC12967</strain>
    </source>
</reference>
<dbReference type="GeneID" id="64407720"/>
<evidence type="ECO:0000313" key="3">
    <source>
        <dbReference type="EMBL" id="VEH70970.1"/>
    </source>
</evidence>
<feature type="compositionally biased region" description="Low complexity" evidence="1">
    <location>
        <begin position="475"/>
        <end position="484"/>
    </location>
</feature>
<feature type="region of interest" description="Disordered" evidence="1">
    <location>
        <begin position="413"/>
        <end position="484"/>
    </location>
</feature>
<dbReference type="InterPro" id="IPR036514">
    <property type="entry name" value="SGNH_hydro_sf"/>
</dbReference>
<dbReference type="EMBL" id="LR134406">
    <property type="protein sequence ID" value="VEH70970.1"/>
    <property type="molecule type" value="Genomic_DNA"/>
</dbReference>
<dbReference type="SUPFAM" id="SSF52266">
    <property type="entry name" value="SGNH hydrolase"/>
    <property type="match status" value="1"/>
</dbReference>
<gene>
    <name evidence="3" type="ORF">NCTC12967_02279</name>
</gene>
<dbReference type="Gene3D" id="2.60.40.10">
    <property type="entry name" value="Immunoglobulins"/>
    <property type="match status" value="1"/>
</dbReference>
<dbReference type="CDD" id="cd00146">
    <property type="entry name" value="PKD"/>
    <property type="match status" value="1"/>
</dbReference>
<feature type="domain" description="PKD" evidence="2">
    <location>
        <begin position="317"/>
        <end position="397"/>
    </location>
</feature>
<name>A0A3S4Y8D3_9ACTN</name>